<gene>
    <name evidence="2" type="ORF">NYO98_09385</name>
</gene>
<organism evidence="2 3">
    <name type="scientific">Nocardioides pini</name>
    <dbReference type="NCBI Taxonomy" id="2975053"/>
    <lineage>
        <taxon>Bacteria</taxon>
        <taxon>Bacillati</taxon>
        <taxon>Actinomycetota</taxon>
        <taxon>Actinomycetes</taxon>
        <taxon>Propionibacteriales</taxon>
        <taxon>Nocardioidaceae</taxon>
        <taxon>Nocardioides</taxon>
    </lineage>
</organism>
<evidence type="ECO:0000256" key="1">
    <source>
        <dbReference type="SAM" id="Phobius"/>
    </source>
</evidence>
<evidence type="ECO:0008006" key="4">
    <source>
        <dbReference type="Google" id="ProtNLM"/>
    </source>
</evidence>
<comment type="caution">
    <text evidence="2">The sequence shown here is derived from an EMBL/GenBank/DDBJ whole genome shotgun (WGS) entry which is preliminary data.</text>
</comment>
<feature type="transmembrane region" description="Helical" evidence="1">
    <location>
        <begin position="87"/>
        <end position="107"/>
    </location>
</feature>
<keyword evidence="3" id="KW-1185">Reference proteome</keyword>
<dbReference type="Proteomes" id="UP001074726">
    <property type="component" value="Unassembled WGS sequence"/>
</dbReference>
<keyword evidence="1" id="KW-1133">Transmembrane helix</keyword>
<evidence type="ECO:0000313" key="2">
    <source>
        <dbReference type="EMBL" id="MCY4726491.1"/>
    </source>
</evidence>
<dbReference type="RefSeq" id="WP_268111365.1">
    <property type="nucleotide sequence ID" value="NZ_JAPPUX010000002.1"/>
</dbReference>
<keyword evidence="1" id="KW-0472">Membrane</keyword>
<accession>A0ABT4CDM2</accession>
<feature type="transmembrane region" description="Helical" evidence="1">
    <location>
        <begin position="113"/>
        <end position="132"/>
    </location>
</feature>
<keyword evidence="1" id="KW-0812">Transmembrane</keyword>
<feature type="transmembrane region" description="Helical" evidence="1">
    <location>
        <begin position="38"/>
        <end position="58"/>
    </location>
</feature>
<dbReference type="EMBL" id="JAPPUX010000002">
    <property type="protein sequence ID" value="MCY4726491.1"/>
    <property type="molecule type" value="Genomic_DNA"/>
</dbReference>
<reference evidence="2" key="1">
    <citation type="submission" date="2022-08" db="EMBL/GenBank/DDBJ databases">
        <title>Genome sequencing of Nocardioides sp. STR2.</title>
        <authorList>
            <person name="So Y."/>
        </authorList>
    </citation>
    <scope>NUCLEOTIDE SEQUENCE</scope>
    <source>
        <strain evidence="2">STR2</strain>
    </source>
</reference>
<protein>
    <recommendedName>
        <fullName evidence="4">PH domain-containing protein</fullName>
    </recommendedName>
</protein>
<evidence type="ECO:0000313" key="3">
    <source>
        <dbReference type="Proteomes" id="UP001074726"/>
    </source>
</evidence>
<sequence length="252" mass="26876">MAGRNAFTSRPAGIFTAVVTGLIGAGALYVAATSQERRLLNLVLGAFMLSVAAMAVLAQRRSVATWRRTELRGRPAWAMSLGERGQVPAVALVLTVLGLGLALAAVLDDRTGVRVAAGLAALLLLVLAAEMWRAWSRRPELRISADLVELHGPGIDSELAWDDVGAVEHANLGTRWAALVLTATAGAPSYHWTLSRFLLPTDREPDPPGIHLRFGLVPDEAQLRRVLRELHLADRGRREALVAAGPPSDAGS</sequence>
<name>A0ABT4CDM2_9ACTN</name>
<proteinExistence type="predicted"/>
<feature type="transmembrane region" description="Helical" evidence="1">
    <location>
        <begin position="12"/>
        <end position="32"/>
    </location>
</feature>